<evidence type="ECO:0000313" key="3">
    <source>
        <dbReference type="Proteomes" id="UP001233172"/>
    </source>
</evidence>
<reference evidence="2" key="1">
    <citation type="journal article" date="2023" name="PLoS Negl. Trop. Dis.">
        <title>A genome sequence for Biomphalaria pfeifferi, the major vector snail for the human-infecting parasite Schistosoma mansoni.</title>
        <authorList>
            <person name="Bu L."/>
            <person name="Lu L."/>
            <person name="Laidemitt M.R."/>
            <person name="Zhang S.M."/>
            <person name="Mutuku M."/>
            <person name="Mkoji G."/>
            <person name="Steinauer M."/>
            <person name="Loker E.S."/>
        </authorList>
    </citation>
    <scope>NUCLEOTIDE SEQUENCE</scope>
    <source>
        <strain evidence="2">KasaAsao</strain>
    </source>
</reference>
<reference evidence="2" key="2">
    <citation type="submission" date="2023-04" db="EMBL/GenBank/DDBJ databases">
        <authorList>
            <person name="Bu L."/>
            <person name="Lu L."/>
            <person name="Laidemitt M.R."/>
            <person name="Zhang S.M."/>
            <person name="Mutuku M."/>
            <person name="Mkoji G."/>
            <person name="Steinauer M."/>
            <person name="Loker E.S."/>
        </authorList>
    </citation>
    <scope>NUCLEOTIDE SEQUENCE</scope>
    <source>
        <strain evidence="2">KasaAsao</strain>
        <tissue evidence="2">Whole Snail</tissue>
    </source>
</reference>
<name>A0AAD8C477_BIOPF</name>
<organism evidence="2 3">
    <name type="scientific">Biomphalaria pfeifferi</name>
    <name type="common">Bloodfluke planorb</name>
    <name type="synonym">Freshwater snail</name>
    <dbReference type="NCBI Taxonomy" id="112525"/>
    <lineage>
        <taxon>Eukaryota</taxon>
        <taxon>Metazoa</taxon>
        <taxon>Spiralia</taxon>
        <taxon>Lophotrochozoa</taxon>
        <taxon>Mollusca</taxon>
        <taxon>Gastropoda</taxon>
        <taxon>Heterobranchia</taxon>
        <taxon>Euthyneura</taxon>
        <taxon>Panpulmonata</taxon>
        <taxon>Hygrophila</taxon>
        <taxon>Lymnaeoidea</taxon>
        <taxon>Planorbidae</taxon>
        <taxon>Biomphalaria</taxon>
    </lineage>
</organism>
<dbReference type="AlphaFoldDB" id="A0AAD8C477"/>
<feature type="signal peptide" evidence="1">
    <location>
        <begin position="1"/>
        <end position="19"/>
    </location>
</feature>
<keyword evidence="1" id="KW-0732">Signal</keyword>
<comment type="caution">
    <text evidence="2">The sequence shown here is derived from an EMBL/GenBank/DDBJ whole genome shotgun (WGS) entry which is preliminary data.</text>
</comment>
<sequence>MLCKVVVIVLSCCIIPTLSQWCSLKYQQCSWMFPCCTGGYDPLMCLQATNYVFYCYPQSEYLAYIAKFTTTPAPTTTTVKPTTTAPPTTAAVTTAAGTTAAVTTAAATTATVTTAAATAAPA</sequence>
<proteinExistence type="predicted"/>
<dbReference type="EMBL" id="JASAOG010000011">
    <property type="protein sequence ID" value="KAK0066192.1"/>
    <property type="molecule type" value="Genomic_DNA"/>
</dbReference>
<evidence type="ECO:0000313" key="2">
    <source>
        <dbReference type="EMBL" id="KAK0066192.1"/>
    </source>
</evidence>
<keyword evidence="3" id="KW-1185">Reference proteome</keyword>
<accession>A0AAD8C477</accession>
<gene>
    <name evidence="2" type="ORF">Bpfe_004313</name>
</gene>
<evidence type="ECO:0000256" key="1">
    <source>
        <dbReference type="SAM" id="SignalP"/>
    </source>
</evidence>
<feature type="chain" id="PRO_5041956667" evidence="1">
    <location>
        <begin position="20"/>
        <end position="122"/>
    </location>
</feature>
<protein>
    <submittedName>
        <fullName evidence="2">Cell wall protein DAN4</fullName>
    </submittedName>
</protein>
<dbReference type="Proteomes" id="UP001233172">
    <property type="component" value="Unassembled WGS sequence"/>
</dbReference>